<dbReference type="GO" id="GO:0010181">
    <property type="term" value="F:FMN binding"/>
    <property type="evidence" value="ECO:0007669"/>
    <property type="project" value="InterPro"/>
</dbReference>
<comment type="similarity">
    <text evidence="1">In the N-terminal section; belongs to the zinc metallo-hydrolase group 3 family.</text>
</comment>
<keyword evidence="4" id="KW-1185">Reference proteome</keyword>
<sequence length="400" mass="45677">MKKTVKNNVYWVGKNDWEMRKYPGYEYSTYRGTRYNSFLIKEEKTVLIDTVIMSYSSEFINNLAKEIDLTSIDYIVCTQAEGDHSGALPELMKLIPNTPIYCTQNGKDALVGHYFQDWNFVTVKTGDSLPIGNGKELLFVDFPISSYPDTMFCYLTKDHILFSSGLFGQHFSSEVLFNDLVDQCELNFETIKFFANTLTPFSKVITSKINDYIRKNIPLEMICPSHGIIWRDNPLQIVTKYLMWANSYNENQITIIYDTMYNATRSVAEKIAEGIYSADTHVNVKLFNASVNNRCDLVTEVFRSKGILIGSPCLNNGILPSVSGFLDEMKGLKFKNKKAAAFGCYGLKGSSIKIIDSKLKEAGFDTIMDPINFKWSLTEEALEASRNYGWLYWDLLSRFD</sequence>
<dbReference type="Gene3D" id="3.60.15.10">
    <property type="entry name" value="Ribonuclease Z/Hydroxyacylglutathione hydrolase-like"/>
    <property type="match status" value="1"/>
</dbReference>
<dbReference type="SUPFAM" id="SSF52218">
    <property type="entry name" value="Flavoproteins"/>
    <property type="match status" value="1"/>
</dbReference>
<dbReference type="InterPro" id="IPR008254">
    <property type="entry name" value="Flavodoxin/NO_synth"/>
</dbReference>
<dbReference type="GO" id="GO:0046872">
    <property type="term" value="F:metal ion binding"/>
    <property type="evidence" value="ECO:0007669"/>
    <property type="project" value="InterPro"/>
</dbReference>
<dbReference type="EMBL" id="FQTV01000013">
    <property type="protein sequence ID" value="SHF77006.1"/>
    <property type="molecule type" value="Genomic_DNA"/>
</dbReference>
<dbReference type="InterPro" id="IPR001279">
    <property type="entry name" value="Metallo-B-lactamas"/>
</dbReference>
<name>A0A1M5ECU1_9BACE</name>
<dbReference type="SUPFAM" id="SSF56281">
    <property type="entry name" value="Metallo-hydrolase/oxidoreductase"/>
    <property type="match status" value="1"/>
</dbReference>
<dbReference type="PIRSF" id="PIRSF005243">
    <property type="entry name" value="ROO"/>
    <property type="match status" value="1"/>
</dbReference>
<dbReference type="InterPro" id="IPR036866">
    <property type="entry name" value="RibonucZ/Hydroxyglut_hydro"/>
</dbReference>
<dbReference type="SMART" id="SM00849">
    <property type="entry name" value="Lactamase_B"/>
    <property type="match status" value="1"/>
</dbReference>
<dbReference type="OrthoDB" id="9807946at2"/>
<dbReference type="InterPro" id="IPR045761">
    <property type="entry name" value="ODP_dom"/>
</dbReference>
<dbReference type="Pfam" id="PF00258">
    <property type="entry name" value="Flavodoxin_1"/>
    <property type="match status" value="1"/>
</dbReference>
<dbReference type="Pfam" id="PF19583">
    <property type="entry name" value="ODP"/>
    <property type="match status" value="1"/>
</dbReference>
<evidence type="ECO:0000259" key="2">
    <source>
        <dbReference type="PROSITE" id="PS50902"/>
    </source>
</evidence>
<reference evidence="4" key="1">
    <citation type="submission" date="2016-11" db="EMBL/GenBank/DDBJ databases">
        <authorList>
            <person name="Varghese N."/>
            <person name="Submissions S."/>
        </authorList>
    </citation>
    <scope>NUCLEOTIDE SEQUENCE [LARGE SCALE GENOMIC DNA]</scope>
    <source>
        <strain evidence="4">DSM 26991</strain>
    </source>
</reference>
<dbReference type="AlphaFoldDB" id="A0A1M5ECU1"/>
<accession>A0A1M5ECU1</accession>
<dbReference type="InterPro" id="IPR029039">
    <property type="entry name" value="Flavoprotein-like_sf"/>
</dbReference>
<gene>
    <name evidence="3" type="ORF">SAMN05444405_11385</name>
</gene>
<dbReference type="CDD" id="cd07709">
    <property type="entry name" value="flavodiiron_proteins_MBL-fold"/>
    <property type="match status" value="1"/>
</dbReference>
<dbReference type="PANTHER" id="PTHR43717">
    <property type="entry name" value="ANAEROBIC NITRIC OXIDE REDUCTASE FLAVORUBREDOXIN"/>
    <property type="match status" value="1"/>
</dbReference>
<dbReference type="Gene3D" id="3.40.50.360">
    <property type="match status" value="1"/>
</dbReference>
<proteinExistence type="inferred from homology"/>
<dbReference type="Proteomes" id="UP000184509">
    <property type="component" value="Unassembled WGS sequence"/>
</dbReference>
<dbReference type="InterPro" id="IPR016440">
    <property type="entry name" value="Rubredoxin-O_OxRdtase"/>
</dbReference>
<evidence type="ECO:0000313" key="4">
    <source>
        <dbReference type="Proteomes" id="UP000184509"/>
    </source>
</evidence>
<dbReference type="RefSeq" id="WP_073402867.1">
    <property type="nucleotide sequence ID" value="NZ_FQTV01000013.1"/>
</dbReference>
<protein>
    <submittedName>
        <fullName evidence="3">Anaerobic nitric oxide reductase flavorubredoxin</fullName>
    </submittedName>
</protein>
<dbReference type="GO" id="GO:0016491">
    <property type="term" value="F:oxidoreductase activity"/>
    <property type="evidence" value="ECO:0007669"/>
    <property type="project" value="InterPro"/>
</dbReference>
<dbReference type="PROSITE" id="PS50902">
    <property type="entry name" value="FLAVODOXIN_LIKE"/>
    <property type="match status" value="1"/>
</dbReference>
<evidence type="ECO:0000256" key="1">
    <source>
        <dbReference type="ARBA" id="ARBA00007121"/>
    </source>
</evidence>
<dbReference type="STRING" id="1297750.SAMN05444405_11385"/>
<evidence type="ECO:0000313" key="3">
    <source>
        <dbReference type="EMBL" id="SHF77006.1"/>
    </source>
</evidence>
<dbReference type="PANTHER" id="PTHR43717:SF1">
    <property type="entry name" value="ANAEROBIC NITRIC OXIDE REDUCTASE FLAVORUBREDOXIN"/>
    <property type="match status" value="1"/>
</dbReference>
<organism evidence="3 4">
    <name type="scientific">Bacteroides luti</name>
    <dbReference type="NCBI Taxonomy" id="1297750"/>
    <lineage>
        <taxon>Bacteria</taxon>
        <taxon>Pseudomonadati</taxon>
        <taxon>Bacteroidota</taxon>
        <taxon>Bacteroidia</taxon>
        <taxon>Bacteroidales</taxon>
        <taxon>Bacteroidaceae</taxon>
        <taxon>Bacteroides</taxon>
    </lineage>
</organism>
<dbReference type="GO" id="GO:0009055">
    <property type="term" value="F:electron transfer activity"/>
    <property type="evidence" value="ECO:0007669"/>
    <property type="project" value="InterPro"/>
</dbReference>
<feature type="domain" description="Flavodoxin-like" evidence="2">
    <location>
        <begin position="253"/>
        <end position="393"/>
    </location>
</feature>